<dbReference type="GO" id="GO:0006400">
    <property type="term" value="P:tRNA modification"/>
    <property type="evidence" value="ECO:0007669"/>
    <property type="project" value="InterPro"/>
</dbReference>
<feature type="binding site" evidence="8">
    <location>
        <position position="153"/>
    </location>
    <ligand>
        <name>[4Fe-4S] cluster</name>
        <dbReference type="ChEBI" id="CHEBI:49883"/>
        <label>2</label>
        <note>4Fe-4S-S-AdoMet</note>
    </ligand>
</feature>
<accession>A0A7T0BUW7</accession>
<dbReference type="Gene3D" id="3.40.50.12160">
    <property type="entry name" value="Methylthiotransferase, N-terminal domain"/>
    <property type="match status" value="1"/>
</dbReference>
<evidence type="ECO:0000256" key="6">
    <source>
        <dbReference type="ARBA" id="ARBA00023004"/>
    </source>
</evidence>
<feature type="domain" description="TRAM" evidence="9">
    <location>
        <begin position="372"/>
        <end position="438"/>
    </location>
</feature>
<dbReference type="Gene3D" id="3.80.30.20">
    <property type="entry name" value="tm_1862 like domain"/>
    <property type="match status" value="1"/>
</dbReference>
<evidence type="ECO:0000259" key="10">
    <source>
        <dbReference type="PROSITE" id="PS51449"/>
    </source>
</evidence>
<proteinExistence type="inferred from homology"/>
<dbReference type="Gene3D" id="2.40.50.140">
    <property type="entry name" value="Nucleic acid-binding proteins"/>
    <property type="match status" value="1"/>
</dbReference>
<name>A0A7T0BUW7_9BACT</name>
<dbReference type="SFLD" id="SFLDF00274">
    <property type="entry name" value="ribosomal_protein_S12_methylth"/>
    <property type="match status" value="1"/>
</dbReference>
<dbReference type="CDD" id="cd01335">
    <property type="entry name" value="Radical_SAM"/>
    <property type="match status" value="1"/>
</dbReference>
<dbReference type="PANTHER" id="PTHR43837:SF1">
    <property type="entry name" value="RIBOSOMAL PROTEIN US12 METHYLTHIOTRANSFERASE RIMO"/>
    <property type="match status" value="1"/>
</dbReference>
<evidence type="ECO:0000256" key="5">
    <source>
        <dbReference type="ARBA" id="ARBA00022723"/>
    </source>
</evidence>
<evidence type="ECO:0000256" key="1">
    <source>
        <dbReference type="ARBA" id="ARBA00022485"/>
    </source>
</evidence>
<keyword evidence="3 8" id="KW-0808">Transferase</keyword>
<dbReference type="SFLD" id="SFLDG01061">
    <property type="entry name" value="methylthiotransferase"/>
    <property type="match status" value="1"/>
</dbReference>
<feature type="binding site" evidence="8">
    <location>
        <position position="160"/>
    </location>
    <ligand>
        <name>[4Fe-4S] cluster</name>
        <dbReference type="ChEBI" id="CHEBI:49883"/>
        <label>2</label>
        <note>4Fe-4S-S-AdoMet</note>
    </ligand>
</feature>
<sequence>MKKIGMVSLGCPKNLVDTESLLGDLALNGYEMTPEQEEAEVLIINTCGFLQASVKESIETILEMADHKENGSCQKLIVTGCLAERHPEELLKEIPEIDHLLGTKQYPLLKTLLNNRDGKRNLTHEPAVYFENYGQRVQTTPDFTAYVKIAEGCSNQCAFCIIPKLRGPIQSRSPESILKEVNLLAQNGVREINLVSQDTTLYGYDLRLKEGLIDLLEQINGVEGVDWIRLFYCYPTMVTERLMDAVASLEKVVPYMDIPLQHTHDFMLGHMKRQEREAGVRKMLEQLRKRIPGVALRTTFITGFPGETDEHFEHMHQFIKEFAFDHLGIFVYSDEEGTTAFDYADRVPKEIAEQRRDTLMETQLALIKDKNAEKIGSVQPVLIEGLDDDSLLTGRLSTQGPDIDGQVIVESCDAEPGTIVPLKITGTLDYDFIASPKEEHGP</sequence>
<evidence type="ECO:0000259" key="9">
    <source>
        <dbReference type="PROSITE" id="PS50926"/>
    </source>
</evidence>
<dbReference type="PANTHER" id="PTHR43837">
    <property type="entry name" value="RIBOSOMAL PROTEIN S12 METHYLTHIOTRANSFERASE RIMO"/>
    <property type="match status" value="1"/>
</dbReference>
<dbReference type="Pfam" id="PF18693">
    <property type="entry name" value="TRAM_2"/>
    <property type="match status" value="1"/>
</dbReference>
<dbReference type="SFLD" id="SFLDS00029">
    <property type="entry name" value="Radical_SAM"/>
    <property type="match status" value="1"/>
</dbReference>
<dbReference type="InterPro" id="IPR007197">
    <property type="entry name" value="rSAM"/>
</dbReference>
<evidence type="ECO:0000256" key="8">
    <source>
        <dbReference type="HAMAP-Rule" id="MF_01865"/>
    </source>
</evidence>
<dbReference type="GO" id="GO:0051539">
    <property type="term" value="F:4 iron, 4 sulfur cluster binding"/>
    <property type="evidence" value="ECO:0007669"/>
    <property type="project" value="UniProtKB-UniRule"/>
</dbReference>
<dbReference type="EMBL" id="CP048685">
    <property type="protein sequence ID" value="QPJ60892.1"/>
    <property type="molecule type" value="Genomic_DNA"/>
</dbReference>
<dbReference type="FunFam" id="3.80.30.20:FF:000001">
    <property type="entry name" value="tRNA-2-methylthio-N(6)-dimethylallyladenosine synthase 2"/>
    <property type="match status" value="1"/>
</dbReference>
<dbReference type="SFLD" id="SFLDG01082">
    <property type="entry name" value="B12-binding_domain_containing"/>
    <property type="match status" value="1"/>
</dbReference>
<evidence type="ECO:0000259" key="11">
    <source>
        <dbReference type="PROSITE" id="PS51918"/>
    </source>
</evidence>
<dbReference type="GO" id="GO:0046872">
    <property type="term" value="F:metal ion binding"/>
    <property type="evidence" value="ECO:0007669"/>
    <property type="project" value="UniProtKB-KW"/>
</dbReference>
<dbReference type="NCBIfam" id="TIGR00089">
    <property type="entry name" value="MiaB/RimO family radical SAM methylthiotransferase"/>
    <property type="match status" value="1"/>
</dbReference>
<evidence type="ECO:0000313" key="13">
    <source>
        <dbReference type="Proteomes" id="UP000594688"/>
    </source>
</evidence>
<dbReference type="PROSITE" id="PS50926">
    <property type="entry name" value="TRAM"/>
    <property type="match status" value="1"/>
</dbReference>
<reference evidence="12 13" key="1">
    <citation type="submission" date="2020-02" db="EMBL/GenBank/DDBJ databases">
        <title>Genomic and physiological characterization of two novel Nitrospinaceae genera.</title>
        <authorList>
            <person name="Mueller A.J."/>
            <person name="Jung M.-Y."/>
            <person name="Strachan C.R."/>
            <person name="Herbold C.W."/>
            <person name="Kirkegaard R.H."/>
            <person name="Daims H."/>
        </authorList>
    </citation>
    <scope>NUCLEOTIDE SEQUENCE [LARGE SCALE GENOMIC DNA]</scope>
    <source>
        <strain evidence="12">EB</strain>
    </source>
</reference>
<dbReference type="GO" id="GO:0005840">
    <property type="term" value="C:ribosome"/>
    <property type="evidence" value="ECO:0007669"/>
    <property type="project" value="UniProtKB-KW"/>
</dbReference>
<feature type="domain" description="Radical SAM core" evidence="11">
    <location>
        <begin position="139"/>
        <end position="369"/>
    </location>
</feature>
<dbReference type="InterPro" id="IPR005839">
    <property type="entry name" value="Methylthiotransferase"/>
</dbReference>
<dbReference type="InterPro" id="IPR012340">
    <property type="entry name" value="NA-bd_OB-fold"/>
</dbReference>
<dbReference type="InterPro" id="IPR038135">
    <property type="entry name" value="Methylthiotransferase_N_sf"/>
</dbReference>
<dbReference type="PROSITE" id="PS01278">
    <property type="entry name" value="MTTASE_RADICAL"/>
    <property type="match status" value="1"/>
</dbReference>
<feature type="domain" description="MTTase N-terminal" evidence="10">
    <location>
        <begin position="2"/>
        <end position="118"/>
    </location>
</feature>
<dbReference type="InterPro" id="IPR006638">
    <property type="entry name" value="Elp3/MiaA/NifB-like_rSAM"/>
</dbReference>
<keyword evidence="7 8" id="KW-0411">Iron-sulfur</keyword>
<dbReference type="InterPro" id="IPR013848">
    <property type="entry name" value="Methylthiotransferase_N"/>
</dbReference>
<dbReference type="GO" id="GO:0005829">
    <property type="term" value="C:cytosol"/>
    <property type="evidence" value="ECO:0007669"/>
    <property type="project" value="TreeGrafter"/>
</dbReference>
<evidence type="ECO:0000256" key="2">
    <source>
        <dbReference type="ARBA" id="ARBA00022490"/>
    </source>
</evidence>
<keyword evidence="6 8" id="KW-0408">Iron</keyword>
<dbReference type="PROSITE" id="PS51918">
    <property type="entry name" value="RADICAL_SAM"/>
    <property type="match status" value="1"/>
</dbReference>
<comment type="subcellular location">
    <subcellularLocation>
        <location evidence="8">Cytoplasm</location>
    </subcellularLocation>
</comment>
<evidence type="ECO:0000256" key="7">
    <source>
        <dbReference type="ARBA" id="ARBA00023014"/>
    </source>
</evidence>
<dbReference type="EC" id="2.8.4.4" evidence="8"/>
<dbReference type="Pfam" id="PF04055">
    <property type="entry name" value="Radical_SAM"/>
    <property type="match status" value="1"/>
</dbReference>
<dbReference type="AlphaFoldDB" id="A0A7T0BUW7"/>
<feature type="binding site" evidence="8">
    <location>
        <position position="81"/>
    </location>
    <ligand>
        <name>[4Fe-4S] cluster</name>
        <dbReference type="ChEBI" id="CHEBI:49883"/>
        <label>1</label>
    </ligand>
</feature>
<comment type="similarity">
    <text evidence="8">Belongs to the methylthiotransferase family. RimO subfamily.</text>
</comment>
<dbReference type="SUPFAM" id="SSF102114">
    <property type="entry name" value="Radical SAM enzymes"/>
    <property type="match status" value="1"/>
</dbReference>
<dbReference type="InterPro" id="IPR020612">
    <property type="entry name" value="Methylthiotransferase_CS"/>
</dbReference>
<keyword evidence="1 8" id="KW-0004">4Fe-4S</keyword>
<dbReference type="InterPro" id="IPR058240">
    <property type="entry name" value="rSAM_sf"/>
</dbReference>
<dbReference type="InterPro" id="IPR023404">
    <property type="entry name" value="rSAM_horseshoe"/>
</dbReference>
<dbReference type="KEGG" id="nli:G3M70_02910"/>
<dbReference type="GO" id="GO:0035599">
    <property type="term" value="F:aspartic acid methylthiotransferase activity"/>
    <property type="evidence" value="ECO:0007669"/>
    <property type="project" value="TreeGrafter"/>
</dbReference>
<evidence type="ECO:0000313" key="12">
    <source>
        <dbReference type="EMBL" id="QPJ60892.1"/>
    </source>
</evidence>
<dbReference type="SMART" id="SM00729">
    <property type="entry name" value="Elp3"/>
    <property type="match status" value="1"/>
</dbReference>
<keyword evidence="5 8" id="KW-0479">Metal-binding</keyword>
<keyword evidence="12" id="KW-0687">Ribonucleoprotein</keyword>
<keyword evidence="12" id="KW-0689">Ribosomal protein</keyword>
<dbReference type="HAMAP" id="MF_01865">
    <property type="entry name" value="MTTase_RimO"/>
    <property type="match status" value="1"/>
</dbReference>
<organism evidence="12 13">
    <name type="scientific">Candidatus Nitronauta litoralis</name>
    <dbReference type="NCBI Taxonomy" id="2705533"/>
    <lineage>
        <taxon>Bacteria</taxon>
        <taxon>Pseudomonadati</taxon>
        <taxon>Nitrospinota/Tectimicrobiota group</taxon>
        <taxon>Nitrospinota</taxon>
        <taxon>Nitrospinia</taxon>
        <taxon>Nitrospinales</taxon>
        <taxon>Nitrospinaceae</taxon>
        <taxon>Candidatus Nitronauta</taxon>
    </lineage>
</organism>
<dbReference type="NCBIfam" id="TIGR01125">
    <property type="entry name" value="30S ribosomal protein S12 methylthiotransferase RimO"/>
    <property type="match status" value="1"/>
</dbReference>
<comment type="cofactor">
    <cofactor evidence="8">
        <name>[4Fe-4S] cluster</name>
        <dbReference type="ChEBI" id="CHEBI:49883"/>
    </cofactor>
    <text evidence="8">Binds 2 [4Fe-4S] clusters. One cluster is coordinated with 3 cysteines and an exchangeable S-adenosyl-L-methionine.</text>
</comment>
<keyword evidence="2 8" id="KW-0963">Cytoplasm</keyword>
<dbReference type="InterPro" id="IPR002792">
    <property type="entry name" value="TRAM_dom"/>
</dbReference>
<protein>
    <recommendedName>
        <fullName evidence="8">Ribosomal protein uS12 methylthiotransferase RimO</fullName>
        <shortName evidence="8">uS12 MTTase</shortName>
        <shortName evidence="8">uS12 methylthiotransferase</shortName>
        <ecNumber evidence="8">2.8.4.4</ecNumber>
    </recommendedName>
    <alternativeName>
        <fullName evidence="8">Ribosomal protein uS12 (aspartate-C(3))-methylthiotransferase</fullName>
    </alternativeName>
    <alternativeName>
        <fullName evidence="8">Ribosome maturation factor RimO</fullName>
    </alternativeName>
</protein>
<feature type="binding site" evidence="8">
    <location>
        <position position="11"/>
    </location>
    <ligand>
        <name>[4Fe-4S] cluster</name>
        <dbReference type="ChEBI" id="CHEBI:49883"/>
        <label>1</label>
    </ligand>
</feature>
<feature type="binding site" evidence="8">
    <location>
        <position position="157"/>
    </location>
    <ligand>
        <name>[4Fe-4S] cluster</name>
        <dbReference type="ChEBI" id="CHEBI:49883"/>
        <label>2</label>
        <note>4Fe-4S-S-AdoMet</note>
    </ligand>
</feature>
<gene>
    <name evidence="8 12" type="primary">rimO</name>
    <name evidence="12" type="ORF">G3M70_02910</name>
</gene>
<feature type="binding site" evidence="8">
    <location>
        <position position="47"/>
    </location>
    <ligand>
        <name>[4Fe-4S] cluster</name>
        <dbReference type="ChEBI" id="CHEBI:49883"/>
        <label>1</label>
    </ligand>
</feature>
<dbReference type="Pfam" id="PF00919">
    <property type="entry name" value="UPF0004"/>
    <property type="match status" value="1"/>
</dbReference>
<comment type="function">
    <text evidence="8">Catalyzes the methylthiolation of an aspartic acid residue of ribosomal protein uS12.</text>
</comment>
<evidence type="ECO:0000256" key="3">
    <source>
        <dbReference type="ARBA" id="ARBA00022679"/>
    </source>
</evidence>
<dbReference type="GO" id="GO:0103039">
    <property type="term" value="F:protein methylthiotransferase activity"/>
    <property type="evidence" value="ECO:0007669"/>
    <property type="project" value="UniProtKB-EC"/>
</dbReference>
<dbReference type="InterPro" id="IPR005840">
    <property type="entry name" value="Ribosomal_uS12_MeSTrfase_RimO"/>
</dbReference>
<evidence type="ECO:0000256" key="4">
    <source>
        <dbReference type="ARBA" id="ARBA00022691"/>
    </source>
</evidence>
<comment type="catalytic activity">
    <reaction evidence="8">
        <text>L-aspartate(89)-[ribosomal protein uS12]-hydrogen + (sulfur carrier)-SH + AH2 + 2 S-adenosyl-L-methionine = 3-methylsulfanyl-L-aspartate(89)-[ribosomal protein uS12]-hydrogen + (sulfur carrier)-H + 5'-deoxyadenosine + L-methionine + A + S-adenosyl-L-homocysteine + 2 H(+)</text>
        <dbReference type="Rhea" id="RHEA:37087"/>
        <dbReference type="Rhea" id="RHEA-COMP:10460"/>
        <dbReference type="Rhea" id="RHEA-COMP:10461"/>
        <dbReference type="Rhea" id="RHEA-COMP:14737"/>
        <dbReference type="Rhea" id="RHEA-COMP:14739"/>
        <dbReference type="ChEBI" id="CHEBI:13193"/>
        <dbReference type="ChEBI" id="CHEBI:15378"/>
        <dbReference type="ChEBI" id="CHEBI:17319"/>
        <dbReference type="ChEBI" id="CHEBI:17499"/>
        <dbReference type="ChEBI" id="CHEBI:29917"/>
        <dbReference type="ChEBI" id="CHEBI:29961"/>
        <dbReference type="ChEBI" id="CHEBI:57844"/>
        <dbReference type="ChEBI" id="CHEBI:57856"/>
        <dbReference type="ChEBI" id="CHEBI:59789"/>
        <dbReference type="ChEBI" id="CHEBI:64428"/>
        <dbReference type="ChEBI" id="CHEBI:73599"/>
        <dbReference type="EC" id="2.8.4.4"/>
    </reaction>
</comment>
<keyword evidence="4 8" id="KW-0949">S-adenosyl-L-methionine</keyword>
<dbReference type="PROSITE" id="PS51449">
    <property type="entry name" value="MTTASE_N"/>
    <property type="match status" value="1"/>
</dbReference>
<dbReference type="Proteomes" id="UP000594688">
    <property type="component" value="Chromosome"/>
</dbReference>